<evidence type="ECO:0000313" key="2">
    <source>
        <dbReference type="EMBL" id="MBV7256286.1"/>
    </source>
</evidence>
<evidence type="ECO:0000313" key="3">
    <source>
        <dbReference type="Proteomes" id="UP000722336"/>
    </source>
</evidence>
<reference evidence="2 3" key="1">
    <citation type="submission" date="2021-04" db="EMBL/GenBank/DDBJ databases">
        <authorList>
            <person name="Pira H."/>
            <person name="Risdian C."/>
            <person name="Wink J."/>
        </authorList>
    </citation>
    <scope>NUCLEOTIDE SEQUENCE [LARGE SCALE GENOMIC DNA]</scope>
    <source>
        <strain evidence="2 3">WHA3</strain>
    </source>
</reference>
<dbReference type="SFLD" id="SFLDS00029">
    <property type="entry name" value="Radical_SAM"/>
    <property type="match status" value="1"/>
</dbReference>
<dbReference type="Pfam" id="PF04055">
    <property type="entry name" value="Radical_SAM"/>
    <property type="match status" value="1"/>
</dbReference>
<dbReference type="Proteomes" id="UP000722336">
    <property type="component" value="Unassembled WGS sequence"/>
</dbReference>
<feature type="domain" description="Radical SAM core" evidence="1">
    <location>
        <begin position="33"/>
        <end position="173"/>
    </location>
</feature>
<organism evidence="2 3">
    <name type="scientific">Pacificimonas pallii</name>
    <dbReference type="NCBI Taxonomy" id="2827236"/>
    <lineage>
        <taxon>Bacteria</taxon>
        <taxon>Pseudomonadati</taxon>
        <taxon>Pseudomonadota</taxon>
        <taxon>Alphaproteobacteria</taxon>
        <taxon>Sphingomonadales</taxon>
        <taxon>Sphingosinicellaceae</taxon>
        <taxon>Pacificimonas</taxon>
    </lineage>
</organism>
<accession>A0ABS6SED5</accession>
<gene>
    <name evidence="2" type="ORF">KCG44_05745</name>
</gene>
<sequence length="304" mass="32830">MDAVAPFTDPDVTATGETRASVDFRGLETLWLNSGTLCNLACARCYIESSPTNDRLVYLKLSDVERVLAEVEETGQPLTEIGITGGEPFMNPQIDAILAACLATGADVLVLTNAMTPMRHHCDALLAMQSDRLTLRVSLDHYDAALHEEERGPRSFQPAIDGLKWLSANGFDIAVAGRTLWNKDEAEMRAGYAALFAREGIAIDAADPEALVLFPEMDDATAVPEITTACWQILGKNPADLMCASQRMLVRRKGAKDASFAACTLLPYDPRFDSGSSLSGASRPTRLNHRWCAQFCVLGGGSCG</sequence>
<dbReference type="InterPro" id="IPR007197">
    <property type="entry name" value="rSAM"/>
</dbReference>
<keyword evidence="3" id="KW-1185">Reference proteome</keyword>
<dbReference type="RefSeq" id="WP_218444866.1">
    <property type="nucleotide sequence ID" value="NZ_JAGSPA010000002.1"/>
</dbReference>
<evidence type="ECO:0000259" key="1">
    <source>
        <dbReference type="Pfam" id="PF04055"/>
    </source>
</evidence>
<protein>
    <submittedName>
        <fullName evidence="2">Radical SAM protein</fullName>
    </submittedName>
</protein>
<proteinExistence type="predicted"/>
<dbReference type="PANTHER" id="PTHR11228">
    <property type="entry name" value="RADICAL SAM DOMAIN PROTEIN"/>
    <property type="match status" value="1"/>
</dbReference>
<comment type="caution">
    <text evidence="2">The sequence shown here is derived from an EMBL/GenBank/DDBJ whole genome shotgun (WGS) entry which is preliminary data.</text>
</comment>
<name>A0ABS6SED5_9SPHN</name>
<dbReference type="SFLD" id="SFLDG01067">
    <property type="entry name" value="SPASM/twitch_domain_containing"/>
    <property type="match status" value="1"/>
</dbReference>
<dbReference type="CDD" id="cd01335">
    <property type="entry name" value="Radical_SAM"/>
    <property type="match status" value="1"/>
</dbReference>
<dbReference type="PANTHER" id="PTHR11228:SF7">
    <property type="entry name" value="PQQA PEPTIDE CYCLASE"/>
    <property type="match status" value="1"/>
</dbReference>
<dbReference type="EMBL" id="JAGSPA010000002">
    <property type="protein sequence ID" value="MBV7256286.1"/>
    <property type="molecule type" value="Genomic_DNA"/>
</dbReference>
<dbReference type="InterPro" id="IPR050377">
    <property type="entry name" value="Radical_SAM_PqqE_MftC-like"/>
</dbReference>